<evidence type="ECO:0000259" key="9">
    <source>
        <dbReference type="Pfam" id="PF17802"/>
    </source>
</evidence>
<dbReference type="NCBIfam" id="TIGR04226">
    <property type="entry name" value="RrgB_K2N_iso_D2"/>
    <property type="match status" value="1"/>
</dbReference>
<sequence length="529" mass="58166">MKKMRKVWNLIFSMVVFLPLLTSLFGGITANAADIPDNVDVTIHKRIYKEGDTKPEGKDAQNTGNLMEFGGKPFEGVEFTVYDISKEYYDLMKVENANQEDVSKELSNKYVTPDAGATNKITSIITDAEGLAVFSKLPTKSAELSDDKQKIDAVYVFVETKTPDSITISKKSAPIVLSMPVFAFENDTYDTENPLENVHLYPKNETTTDKKTVSNLDQFDKVEVGGKTFWNLVTGSVIEFDLDLALPADMTKTESYSVLDTPSEGLEFIETPFVVSGINNEGESKDLIAGTDYNVKKEGNGFQFDLIMTSDTVKSLNGGKLKISYSMKLTAEVRPDELQNNSATVSVDNKPQPSITPKDPEVPVVFGTGGKKFIKTDSHNGDGLEGAEFIVKKGNEFAEFEVNKKGEYAFVKWTNEKNEATKIVSAAKNNKYDLTVGSFSVIGLKQGGYQLEEVKAPSDKYVKLTKDVTFDVVQGSYEGTKNLGEVKNTPKGILPSTGGNGIYAFLAIGSLMMASAYFWFKKANNTKRA</sequence>
<keyword evidence="2" id="KW-0964">Secreted</keyword>
<gene>
    <name evidence="10" type="ORF">FM121_08860</name>
</gene>
<feature type="domain" description="Gram-positive cocci surface proteins LPxTG" evidence="7">
    <location>
        <begin position="488"/>
        <end position="526"/>
    </location>
</feature>
<evidence type="ECO:0000313" key="11">
    <source>
        <dbReference type="Proteomes" id="UP000195918"/>
    </source>
</evidence>
<dbReference type="Pfam" id="PF17802">
    <property type="entry name" value="SpaA"/>
    <property type="match status" value="1"/>
</dbReference>
<evidence type="ECO:0000256" key="5">
    <source>
        <dbReference type="SAM" id="Phobius"/>
    </source>
</evidence>
<keyword evidence="5" id="KW-0472">Membrane</keyword>
<evidence type="ECO:0000256" key="3">
    <source>
        <dbReference type="ARBA" id="ARBA00022729"/>
    </source>
</evidence>
<dbReference type="InterPro" id="IPR026466">
    <property type="entry name" value="Fim_isopep_form_D2_dom"/>
</dbReference>
<dbReference type="Pfam" id="PF16555">
    <property type="entry name" value="GramPos_pilinD1"/>
    <property type="match status" value="1"/>
</dbReference>
<keyword evidence="5" id="KW-0812">Transmembrane</keyword>
<evidence type="ECO:0000256" key="1">
    <source>
        <dbReference type="ARBA" id="ARBA00022512"/>
    </source>
</evidence>
<dbReference type="Gene3D" id="2.60.40.740">
    <property type="match status" value="1"/>
</dbReference>
<keyword evidence="5" id="KW-1133">Transmembrane helix</keyword>
<evidence type="ECO:0000256" key="2">
    <source>
        <dbReference type="ARBA" id="ARBA00022525"/>
    </source>
</evidence>
<dbReference type="NCBIfam" id="TIGR01167">
    <property type="entry name" value="LPXTG_anchor"/>
    <property type="match status" value="1"/>
</dbReference>
<proteinExistence type="predicted"/>
<dbReference type="AlphaFoldDB" id="A0A1X6WRA6"/>
<evidence type="ECO:0000256" key="4">
    <source>
        <dbReference type="ARBA" id="ARBA00023088"/>
    </source>
</evidence>
<feature type="chain" id="PRO_5012869156" evidence="6">
    <location>
        <begin position="33"/>
        <end position="529"/>
    </location>
</feature>
<organism evidence="10 11">
    <name type="scientific">Vagococcus fluvialis bH819</name>
    <dbReference type="NCBI Taxonomy" id="1255619"/>
    <lineage>
        <taxon>Bacteria</taxon>
        <taxon>Bacillati</taxon>
        <taxon>Bacillota</taxon>
        <taxon>Bacilli</taxon>
        <taxon>Lactobacillales</taxon>
        <taxon>Enterococcaceae</taxon>
        <taxon>Vagococcus</taxon>
    </lineage>
</organism>
<dbReference type="Gene3D" id="2.60.40.10">
    <property type="entry name" value="Immunoglobulins"/>
    <property type="match status" value="2"/>
</dbReference>
<protein>
    <submittedName>
        <fullName evidence="10">Cell wall surface anchor family protein</fullName>
    </submittedName>
</protein>
<keyword evidence="11" id="KW-1185">Reference proteome</keyword>
<keyword evidence="3 6" id="KW-0732">Signal</keyword>
<evidence type="ECO:0000259" key="8">
    <source>
        <dbReference type="Pfam" id="PF16555"/>
    </source>
</evidence>
<dbReference type="InterPro" id="IPR048052">
    <property type="entry name" value="FM1-like"/>
</dbReference>
<keyword evidence="4" id="KW-0572">Peptidoglycan-anchor</keyword>
<dbReference type="NCBIfam" id="NF033902">
    <property type="entry name" value="iso_D2_wall_anc"/>
    <property type="match status" value="1"/>
</dbReference>
<feature type="domain" description="SpaA-like prealbumin fold" evidence="9">
    <location>
        <begin position="372"/>
        <end position="476"/>
    </location>
</feature>
<accession>A0A1X6WRA6</accession>
<evidence type="ECO:0000256" key="6">
    <source>
        <dbReference type="SAM" id="SignalP"/>
    </source>
</evidence>
<dbReference type="RefSeq" id="WP_256958438.1">
    <property type="nucleotide sequence ID" value="NZ_FWFD01000013.1"/>
</dbReference>
<reference evidence="11" key="1">
    <citation type="submission" date="2017-02" db="EMBL/GenBank/DDBJ databases">
        <authorList>
            <person name="Dridi B."/>
        </authorList>
    </citation>
    <scope>NUCLEOTIDE SEQUENCE [LARGE SCALE GENOMIC DNA]</scope>
    <source>
        <strain evidence="11">bH819</strain>
    </source>
</reference>
<evidence type="ECO:0000313" key="10">
    <source>
        <dbReference type="EMBL" id="SLM86186.1"/>
    </source>
</evidence>
<dbReference type="InterPro" id="IPR041033">
    <property type="entry name" value="SpaA_PFL_dom_1"/>
</dbReference>
<dbReference type="Pfam" id="PF00746">
    <property type="entry name" value="Gram_pos_anchor"/>
    <property type="match status" value="1"/>
</dbReference>
<dbReference type="InterPro" id="IPR032364">
    <property type="entry name" value="GramPos_pilinD1_N"/>
</dbReference>
<feature type="domain" description="Gram-positive pilin subunit D1 N-terminal" evidence="8">
    <location>
        <begin position="37"/>
        <end position="205"/>
    </location>
</feature>
<feature type="transmembrane region" description="Helical" evidence="5">
    <location>
        <begin position="501"/>
        <end position="520"/>
    </location>
</feature>
<name>A0A1X6WRA6_9ENTE</name>
<keyword evidence="1" id="KW-0134">Cell wall</keyword>
<dbReference type="InterPro" id="IPR019931">
    <property type="entry name" value="LPXTG_anchor"/>
</dbReference>
<evidence type="ECO:0000259" key="7">
    <source>
        <dbReference type="Pfam" id="PF00746"/>
    </source>
</evidence>
<dbReference type="InterPro" id="IPR013783">
    <property type="entry name" value="Ig-like_fold"/>
</dbReference>
<feature type="signal peptide" evidence="6">
    <location>
        <begin position="1"/>
        <end position="32"/>
    </location>
</feature>
<dbReference type="EMBL" id="FWFD01000013">
    <property type="protein sequence ID" value="SLM86186.1"/>
    <property type="molecule type" value="Genomic_DNA"/>
</dbReference>
<dbReference type="Proteomes" id="UP000195918">
    <property type="component" value="Unassembled WGS sequence"/>
</dbReference>